<keyword evidence="3 6" id="KW-0812">Transmembrane</keyword>
<feature type="transmembrane region" description="Helical" evidence="6">
    <location>
        <begin position="700"/>
        <end position="729"/>
    </location>
</feature>
<feature type="transmembrane region" description="Helical" evidence="6">
    <location>
        <begin position="279"/>
        <end position="300"/>
    </location>
</feature>
<feature type="transmembrane region" description="Helical" evidence="6">
    <location>
        <begin position="667"/>
        <end position="688"/>
    </location>
</feature>
<dbReference type="KEGG" id="lacs:H4075_15245"/>
<dbReference type="AlphaFoldDB" id="A0A7G5XD77"/>
<evidence type="ECO:0000256" key="3">
    <source>
        <dbReference type="ARBA" id="ARBA00022692"/>
    </source>
</evidence>
<evidence type="ECO:0000256" key="2">
    <source>
        <dbReference type="ARBA" id="ARBA00022475"/>
    </source>
</evidence>
<reference evidence="10" key="1">
    <citation type="submission" date="2020-08" db="EMBL/GenBank/DDBJ databases">
        <title>Lacibacter sp. S13-6-6 genome sequencing.</title>
        <authorList>
            <person name="Jin L."/>
        </authorList>
    </citation>
    <scope>NUCLEOTIDE SEQUENCE [LARGE SCALE GENOMIC DNA]</scope>
    <source>
        <strain evidence="10">S13-6-6</strain>
    </source>
</reference>
<proteinExistence type="predicted"/>
<evidence type="ECO:0000256" key="6">
    <source>
        <dbReference type="SAM" id="Phobius"/>
    </source>
</evidence>
<dbReference type="GO" id="GO:0022857">
    <property type="term" value="F:transmembrane transporter activity"/>
    <property type="evidence" value="ECO:0007669"/>
    <property type="project" value="TreeGrafter"/>
</dbReference>
<keyword evidence="4 6" id="KW-1133">Transmembrane helix</keyword>
<feature type="transmembrane region" description="Helical" evidence="6">
    <location>
        <begin position="336"/>
        <end position="357"/>
    </location>
</feature>
<feature type="transmembrane region" description="Helical" evidence="6">
    <location>
        <begin position="749"/>
        <end position="773"/>
    </location>
</feature>
<evidence type="ECO:0000313" key="9">
    <source>
        <dbReference type="EMBL" id="QNA43430.1"/>
    </source>
</evidence>
<sequence>MFRNYFKTALRNLGRNRTFAAINVIGLVLGLAVFMLIMLWVQYEMNYNGFHKDKERIAAVMSNQKFENGEVQTFSAVPALLAPAIQKDLPAVEYAANVSWGDERQFTVGDKNFVEFGLYVSPEFLKIFNFPLLSGHNKDVLTQPNTILISEKLAQKYFGTENPVGKIITIEQNKVYRVEGILKDVPEHATLRFDYLMPINDYLNGADGSNANWEISNVRAYLKLKPGVDKNQFQKSFTNILAKYTNKQPQTTNFLWALDDWYLRYDFKDGKYAGGGRIAYVKLFIAIAFFILLLACINFMNLSTARATQRAKEVGVRKVIGADRSSLVKQFISESILLSLLSGIIAVTVVLLALPLFNSFFGKDISIDFSDWKNTGVFLSIILITGLLAGSYPAFVLSSFKPIKVLKNVFVSPYQGSVFIRKGLVVAQFVVSVALIVGTIIISQQVNYIQSRDLGFNKEHLIWFPNHVPADKNETFIRELNKVPGVISTSQASITFTMSNNRGTQVNWPGKKEGQNVFFSFVASSSDLVKTMGLKITEGNTFIGNYAADTSKVLVNEEAVKRMGLKNPVGQTLDLYYGKATIAGVVKDFHFESLHNPIAPAIIMCRPDWTWLMYVRTDGNNMQKTLARIEEVYKAMAPGFVFEYNFQDKEYERLYKSESQIGILVNWFTFFAVLISCLGLFGLTAYTVERKAKEIGIRKVLGATVLGIVTMLSKEFVVLVLLSVLIAAIPAYYFMNDWLNNYAYRIDLHWWVFLFAGVFALMIALVTVSLQAIKAAVTNPIKSLRTE</sequence>
<feature type="domain" description="ABC3 transporter permease C-terminal" evidence="7">
    <location>
        <begin position="668"/>
        <end position="780"/>
    </location>
</feature>
<evidence type="ECO:0000259" key="8">
    <source>
        <dbReference type="Pfam" id="PF12704"/>
    </source>
</evidence>
<feature type="transmembrane region" description="Helical" evidence="6">
    <location>
        <begin position="377"/>
        <end position="398"/>
    </location>
</feature>
<feature type="domain" description="MacB-like periplasmic core" evidence="8">
    <location>
        <begin position="21"/>
        <end position="239"/>
    </location>
</feature>
<evidence type="ECO:0000259" key="7">
    <source>
        <dbReference type="Pfam" id="PF02687"/>
    </source>
</evidence>
<dbReference type="Pfam" id="PF02687">
    <property type="entry name" value="FtsX"/>
    <property type="match status" value="2"/>
</dbReference>
<name>A0A7G5XD77_9BACT</name>
<comment type="subcellular location">
    <subcellularLocation>
        <location evidence="1">Cell membrane</location>
        <topology evidence="1">Multi-pass membrane protein</topology>
    </subcellularLocation>
</comment>
<evidence type="ECO:0000256" key="1">
    <source>
        <dbReference type="ARBA" id="ARBA00004651"/>
    </source>
</evidence>
<evidence type="ECO:0000256" key="5">
    <source>
        <dbReference type="ARBA" id="ARBA00023136"/>
    </source>
</evidence>
<feature type="transmembrane region" description="Helical" evidence="6">
    <location>
        <begin position="419"/>
        <end position="442"/>
    </location>
</feature>
<feature type="transmembrane region" description="Helical" evidence="6">
    <location>
        <begin position="20"/>
        <end position="41"/>
    </location>
</feature>
<dbReference type="RefSeq" id="WP_182801695.1">
    <property type="nucleotide sequence ID" value="NZ_CP060007.1"/>
</dbReference>
<evidence type="ECO:0000256" key="4">
    <source>
        <dbReference type="ARBA" id="ARBA00022989"/>
    </source>
</evidence>
<dbReference type="InterPro" id="IPR025857">
    <property type="entry name" value="MacB_PCD"/>
</dbReference>
<protein>
    <submittedName>
        <fullName evidence="9">ABC transporter permease</fullName>
    </submittedName>
</protein>
<dbReference type="PANTHER" id="PTHR30572">
    <property type="entry name" value="MEMBRANE COMPONENT OF TRANSPORTER-RELATED"/>
    <property type="match status" value="1"/>
</dbReference>
<keyword evidence="5 6" id="KW-0472">Membrane</keyword>
<dbReference type="InterPro" id="IPR003838">
    <property type="entry name" value="ABC3_permease_C"/>
</dbReference>
<accession>A0A7G5XD77</accession>
<feature type="domain" description="ABC3 transporter permease C-terminal" evidence="7">
    <location>
        <begin position="286"/>
        <end position="395"/>
    </location>
</feature>
<dbReference type="Pfam" id="PF12704">
    <property type="entry name" value="MacB_PCD"/>
    <property type="match status" value="2"/>
</dbReference>
<dbReference type="PANTHER" id="PTHR30572:SF18">
    <property type="entry name" value="ABC-TYPE MACROLIDE FAMILY EXPORT SYSTEM PERMEASE COMPONENT 2"/>
    <property type="match status" value="1"/>
</dbReference>
<dbReference type="EMBL" id="CP060007">
    <property type="protein sequence ID" value="QNA43430.1"/>
    <property type="molecule type" value="Genomic_DNA"/>
</dbReference>
<keyword evidence="2" id="KW-1003">Cell membrane</keyword>
<organism evidence="9 10">
    <name type="scientific">Lacibacter sediminis</name>
    <dbReference type="NCBI Taxonomy" id="2760713"/>
    <lineage>
        <taxon>Bacteria</taxon>
        <taxon>Pseudomonadati</taxon>
        <taxon>Bacteroidota</taxon>
        <taxon>Chitinophagia</taxon>
        <taxon>Chitinophagales</taxon>
        <taxon>Chitinophagaceae</taxon>
        <taxon>Lacibacter</taxon>
    </lineage>
</organism>
<gene>
    <name evidence="9" type="ORF">H4075_15245</name>
</gene>
<evidence type="ECO:0000313" key="10">
    <source>
        <dbReference type="Proteomes" id="UP000515344"/>
    </source>
</evidence>
<keyword evidence="10" id="KW-1185">Reference proteome</keyword>
<feature type="domain" description="MacB-like periplasmic core" evidence="8">
    <location>
        <begin position="443"/>
        <end position="631"/>
    </location>
</feature>
<dbReference type="Proteomes" id="UP000515344">
    <property type="component" value="Chromosome"/>
</dbReference>
<dbReference type="GO" id="GO:0005886">
    <property type="term" value="C:plasma membrane"/>
    <property type="evidence" value="ECO:0007669"/>
    <property type="project" value="UniProtKB-SubCell"/>
</dbReference>
<dbReference type="InterPro" id="IPR050250">
    <property type="entry name" value="Macrolide_Exporter_MacB"/>
</dbReference>